<dbReference type="SMART" id="SM01388">
    <property type="entry name" value="Mob1_phocein"/>
    <property type="match status" value="1"/>
</dbReference>
<comment type="caution">
    <text evidence="2">The sequence shown here is derived from an EMBL/GenBank/DDBJ whole genome shotgun (WGS) entry which is preliminary data.</text>
</comment>
<keyword evidence="3" id="KW-1185">Reference proteome</keyword>
<dbReference type="Gene3D" id="1.20.140.30">
    <property type="entry name" value="MOB kinase activator"/>
    <property type="match status" value="1"/>
</dbReference>
<dbReference type="OrthoDB" id="8170117at2759"/>
<dbReference type="InterPro" id="IPR005301">
    <property type="entry name" value="MOB_kinase_act_fam"/>
</dbReference>
<keyword evidence="1" id="KW-0862">Zinc</keyword>
<dbReference type="SUPFAM" id="SSF101152">
    <property type="entry name" value="Mob1/phocein"/>
    <property type="match status" value="1"/>
</dbReference>
<accession>A0A9N9CJM7</accession>
<proteinExistence type="predicted"/>
<feature type="binding site" evidence="1">
    <location>
        <position position="185"/>
    </location>
    <ligand>
        <name>Zn(2+)</name>
        <dbReference type="ChEBI" id="CHEBI:29105"/>
    </ligand>
</feature>
<evidence type="ECO:0000313" key="3">
    <source>
        <dbReference type="Proteomes" id="UP000789831"/>
    </source>
</evidence>
<evidence type="ECO:0000256" key="1">
    <source>
        <dbReference type="PIRSR" id="PIRSR605301-1"/>
    </source>
</evidence>
<protein>
    <submittedName>
        <fullName evidence="2">13203_t:CDS:1</fullName>
    </submittedName>
</protein>
<gene>
    <name evidence="2" type="ORF">AGERDE_LOCUS9181</name>
</gene>
<feature type="binding site" evidence="1">
    <location>
        <position position="85"/>
    </location>
    <ligand>
        <name>Zn(2+)</name>
        <dbReference type="ChEBI" id="CHEBI:29105"/>
    </ligand>
</feature>
<dbReference type="PANTHER" id="PTHR22599">
    <property type="entry name" value="MPS ONE BINDER KINASE ACTIVATOR-LIKE MOB"/>
    <property type="match status" value="1"/>
</dbReference>
<dbReference type="EMBL" id="CAJVPL010002196">
    <property type="protein sequence ID" value="CAG8602657.1"/>
    <property type="molecule type" value="Genomic_DNA"/>
</dbReference>
<dbReference type="InterPro" id="IPR036703">
    <property type="entry name" value="MOB_kinase_act_sf"/>
</dbReference>
<evidence type="ECO:0000313" key="2">
    <source>
        <dbReference type="EMBL" id="CAG8602657.1"/>
    </source>
</evidence>
<name>A0A9N9CJM7_9GLOM</name>
<dbReference type="Proteomes" id="UP000789831">
    <property type="component" value="Unassembled WGS sequence"/>
</dbReference>
<keyword evidence="1" id="KW-0479">Metal-binding</keyword>
<organism evidence="2 3">
    <name type="scientific">Ambispora gerdemannii</name>
    <dbReference type="NCBI Taxonomy" id="144530"/>
    <lineage>
        <taxon>Eukaryota</taxon>
        <taxon>Fungi</taxon>
        <taxon>Fungi incertae sedis</taxon>
        <taxon>Mucoromycota</taxon>
        <taxon>Glomeromycotina</taxon>
        <taxon>Glomeromycetes</taxon>
        <taxon>Archaeosporales</taxon>
        <taxon>Ambisporaceae</taxon>
        <taxon>Ambispora</taxon>
    </lineage>
</organism>
<sequence>MSDISVYTIPEARPFKPLEVFDDYSKRRELQKTATKLLESDSFETAVKLPAGVSLNDWLALHCFEFYNQVSILWGTFAPCTHEDCPKMRAGSAFEYTWEGSSQQSTSAPDYVDRMMTWIKDQLEDTSTFPRTIGKSDFVVFLRQHAFFNNLSWFFGEQQTESEYPEQFQKIVKIIFLRLFRAYAHLYLEHVSIVIEEDGFPYLIYSLKHFFNFVIEFKLIQKADMKPLGSVFNSF</sequence>
<feature type="binding site" evidence="1">
    <location>
        <position position="80"/>
    </location>
    <ligand>
        <name>Zn(2+)</name>
        <dbReference type="ChEBI" id="CHEBI:29105"/>
    </ligand>
</feature>
<dbReference type="AlphaFoldDB" id="A0A9N9CJM7"/>
<feature type="binding site" evidence="1">
    <location>
        <position position="190"/>
    </location>
    <ligand>
        <name>Zn(2+)</name>
        <dbReference type="ChEBI" id="CHEBI:29105"/>
    </ligand>
</feature>
<reference evidence="2" key="1">
    <citation type="submission" date="2021-06" db="EMBL/GenBank/DDBJ databases">
        <authorList>
            <person name="Kallberg Y."/>
            <person name="Tangrot J."/>
            <person name="Rosling A."/>
        </authorList>
    </citation>
    <scope>NUCLEOTIDE SEQUENCE</scope>
    <source>
        <strain evidence="2">MT106</strain>
    </source>
</reference>
<dbReference type="Pfam" id="PF03637">
    <property type="entry name" value="Mob1_phocein"/>
    <property type="match status" value="1"/>
</dbReference>